<gene>
    <name evidence="1" type="ORF">S12H4_17303</name>
</gene>
<sequence length="51" mass="6052">MKKENSNKIVLEVKSLKKYFPIEKGFWKKITGYIKAVDNLNFYIRDMLDGP</sequence>
<dbReference type="EMBL" id="BARW01008446">
    <property type="protein sequence ID" value="GAI84478.1"/>
    <property type="molecule type" value="Genomic_DNA"/>
</dbReference>
<protein>
    <submittedName>
        <fullName evidence="1">Uncharacterized protein</fullName>
    </submittedName>
</protein>
<dbReference type="AlphaFoldDB" id="X1RV02"/>
<comment type="caution">
    <text evidence="1">The sequence shown here is derived from an EMBL/GenBank/DDBJ whole genome shotgun (WGS) entry which is preliminary data.</text>
</comment>
<proteinExistence type="predicted"/>
<accession>X1RV02</accession>
<name>X1RV02_9ZZZZ</name>
<reference evidence="1" key="1">
    <citation type="journal article" date="2014" name="Front. Microbiol.">
        <title>High frequency of phylogenetically diverse reductive dehalogenase-homologous genes in deep subseafloor sedimentary metagenomes.</title>
        <authorList>
            <person name="Kawai M."/>
            <person name="Futagami T."/>
            <person name="Toyoda A."/>
            <person name="Takaki Y."/>
            <person name="Nishi S."/>
            <person name="Hori S."/>
            <person name="Arai W."/>
            <person name="Tsubouchi T."/>
            <person name="Morono Y."/>
            <person name="Uchiyama I."/>
            <person name="Ito T."/>
            <person name="Fujiyama A."/>
            <person name="Inagaki F."/>
            <person name="Takami H."/>
        </authorList>
    </citation>
    <scope>NUCLEOTIDE SEQUENCE</scope>
    <source>
        <strain evidence="1">Expedition CK06-06</strain>
    </source>
</reference>
<organism evidence="1">
    <name type="scientific">marine sediment metagenome</name>
    <dbReference type="NCBI Taxonomy" id="412755"/>
    <lineage>
        <taxon>unclassified sequences</taxon>
        <taxon>metagenomes</taxon>
        <taxon>ecological metagenomes</taxon>
    </lineage>
</organism>
<evidence type="ECO:0000313" key="1">
    <source>
        <dbReference type="EMBL" id="GAI84478.1"/>
    </source>
</evidence>